<sequence>MADGGTAVSTAAPADAADTKPVRAGVSSAAASAGATGQAAALEAPTTNASVTPVVAPIVIVGTGTSPASPTGAILVADLASVPWATLPAGSHVYVRPGTYGGPVTINATGSAAAPILVDAADPTRPPVVTNSIDIRGASYFAIRGLRVQSPTWGGFVIRLGSHDVTVDGNAVLGAPIGINVTDGAGTGLVISNNLIEDTATHGIAIAVNGSASTPNVVSGNIVRRSGHHGMEVRGSHWRVEHNDVSRSGLALAGTSGIHIYSAAANENSGDDNIVRYNASYSNADTGASDGNGIQLDHWCDRNTVAFNVMWNNDGPGINLFEAASNNVYGNTAAGNSVDPGGTHGALAELVVGAVTGINRASGNHVFDNLLVSIRPNVPAIYVDGRAYSTGNTVGPNLAFNAAGGPPVRWGDARMLSTAVDINSATGTQGNLVELPAFANPYAGVPAGFKLVHMPSAKGQPLSGETDFAGVTAQTGMSYFGAFFATP</sequence>
<dbReference type="RefSeq" id="WP_340340025.1">
    <property type="nucleotide sequence ID" value="NZ_JBBKZS010000049.1"/>
</dbReference>
<feature type="compositionally biased region" description="Low complexity" evidence="1">
    <location>
        <begin position="7"/>
        <end position="16"/>
    </location>
</feature>
<dbReference type="Proteomes" id="UP001367030">
    <property type="component" value="Unassembled WGS sequence"/>
</dbReference>
<feature type="domain" description="Right handed beta helix" evidence="2">
    <location>
        <begin position="131"/>
        <end position="233"/>
    </location>
</feature>
<proteinExistence type="predicted"/>
<feature type="region of interest" description="Disordered" evidence="1">
    <location>
        <begin position="1"/>
        <end position="20"/>
    </location>
</feature>
<dbReference type="InterPro" id="IPR012334">
    <property type="entry name" value="Pectin_lyas_fold"/>
</dbReference>
<dbReference type="SMART" id="SM00710">
    <property type="entry name" value="PbH1"/>
    <property type="match status" value="7"/>
</dbReference>
<dbReference type="InterPro" id="IPR039448">
    <property type="entry name" value="Beta_helix"/>
</dbReference>
<dbReference type="InterPro" id="IPR011050">
    <property type="entry name" value="Pectin_lyase_fold/virulence"/>
</dbReference>
<reference evidence="3 4" key="1">
    <citation type="submission" date="2024-03" db="EMBL/GenBank/DDBJ databases">
        <title>Novel species of the genus Variovorax.</title>
        <authorList>
            <person name="Liu Q."/>
            <person name="Xin Y.-H."/>
        </authorList>
    </citation>
    <scope>NUCLEOTIDE SEQUENCE [LARGE SCALE GENOMIC DNA]</scope>
    <source>
        <strain evidence="3 4">KACC 18901</strain>
    </source>
</reference>
<accession>A0ABU8XJI5</accession>
<keyword evidence="4" id="KW-1185">Reference proteome</keyword>
<evidence type="ECO:0000313" key="4">
    <source>
        <dbReference type="Proteomes" id="UP001367030"/>
    </source>
</evidence>
<dbReference type="EMBL" id="JBBKZS010000049">
    <property type="protein sequence ID" value="MEJ8859993.1"/>
    <property type="molecule type" value="Genomic_DNA"/>
</dbReference>
<protein>
    <submittedName>
        <fullName evidence="3">Right-handed parallel beta-helix repeat-containing protein</fullName>
    </submittedName>
</protein>
<evidence type="ECO:0000256" key="1">
    <source>
        <dbReference type="SAM" id="MobiDB-lite"/>
    </source>
</evidence>
<evidence type="ECO:0000259" key="2">
    <source>
        <dbReference type="Pfam" id="PF13229"/>
    </source>
</evidence>
<comment type="caution">
    <text evidence="3">The sequence shown here is derived from an EMBL/GenBank/DDBJ whole genome shotgun (WGS) entry which is preliminary data.</text>
</comment>
<dbReference type="Gene3D" id="2.160.20.10">
    <property type="entry name" value="Single-stranded right-handed beta-helix, Pectin lyase-like"/>
    <property type="match status" value="2"/>
</dbReference>
<dbReference type="SUPFAM" id="SSF51126">
    <property type="entry name" value="Pectin lyase-like"/>
    <property type="match status" value="1"/>
</dbReference>
<dbReference type="Pfam" id="PF13229">
    <property type="entry name" value="Beta_helix"/>
    <property type="match status" value="1"/>
</dbReference>
<gene>
    <name evidence="3" type="ORF">WKW79_35995</name>
</gene>
<dbReference type="InterPro" id="IPR006626">
    <property type="entry name" value="PbH1"/>
</dbReference>
<organism evidence="3 4">
    <name type="scientific">Variovorax robiniae</name>
    <dbReference type="NCBI Taxonomy" id="1836199"/>
    <lineage>
        <taxon>Bacteria</taxon>
        <taxon>Pseudomonadati</taxon>
        <taxon>Pseudomonadota</taxon>
        <taxon>Betaproteobacteria</taxon>
        <taxon>Burkholderiales</taxon>
        <taxon>Comamonadaceae</taxon>
        <taxon>Variovorax</taxon>
    </lineage>
</organism>
<name>A0ABU8XJI5_9BURK</name>
<evidence type="ECO:0000313" key="3">
    <source>
        <dbReference type="EMBL" id="MEJ8859993.1"/>
    </source>
</evidence>